<name>A0A453GY15_AEGTS</name>
<reference evidence="2" key="1">
    <citation type="journal article" date="2014" name="Science">
        <title>Ancient hybridizations among the ancestral genomes of bread wheat.</title>
        <authorList>
            <consortium name="International Wheat Genome Sequencing Consortium,"/>
            <person name="Marcussen T."/>
            <person name="Sandve S.R."/>
            <person name="Heier L."/>
            <person name="Spannagl M."/>
            <person name="Pfeifer M."/>
            <person name="Jakobsen K.S."/>
            <person name="Wulff B.B."/>
            <person name="Steuernagel B."/>
            <person name="Mayer K.F."/>
            <person name="Olsen O.A."/>
        </authorList>
    </citation>
    <scope>NUCLEOTIDE SEQUENCE [LARGE SCALE GENOMIC DNA]</scope>
    <source>
        <strain evidence="2">cv. AL8/78</strain>
    </source>
</reference>
<dbReference type="AlphaFoldDB" id="A0A453GY15"/>
<keyword evidence="2" id="KW-1185">Reference proteome</keyword>
<reference evidence="1" key="3">
    <citation type="journal article" date="2017" name="Nature">
        <title>Genome sequence of the progenitor of the wheat D genome Aegilops tauschii.</title>
        <authorList>
            <person name="Luo M.C."/>
            <person name="Gu Y.Q."/>
            <person name="Puiu D."/>
            <person name="Wang H."/>
            <person name="Twardziok S.O."/>
            <person name="Deal K.R."/>
            <person name="Huo N."/>
            <person name="Zhu T."/>
            <person name="Wang L."/>
            <person name="Wang Y."/>
            <person name="McGuire P.E."/>
            <person name="Liu S."/>
            <person name="Long H."/>
            <person name="Ramasamy R.K."/>
            <person name="Rodriguez J.C."/>
            <person name="Van S.L."/>
            <person name="Yuan L."/>
            <person name="Wang Z."/>
            <person name="Xia Z."/>
            <person name="Xiao L."/>
            <person name="Anderson O.D."/>
            <person name="Ouyang S."/>
            <person name="Liang Y."/>
            <person name="Zimin A.V."/>
            <person name="Pertea G."/>
            <person name="Qi P."/>
            <person name="Bennetzen J.L."/>
            <person name="Dai X."/>
            <person name="Dawson M.W."/>
            <person name="Muller H.G."/>
            <person name="Kugler K."/>
            <person name="Rivarola-Duarte L."/>
            <person name="Spannagl M."/>
            <person name="Mayer K.F.X."/>
            <person name="Lu F.H."/>
            <person name="Bevan M.W."/>
            <person name="Leroy P."/>
            <person name="Li P."/>
            <person name="You F.M."/>
            <person name="Sun Q."/>
            <person name="Liu Z."/>
            <person name="Lyons E."/>
            <person name="Wicker T."/>
            <person name="Salzberg S.L."/>
            <person name="Devos K.M."/>
            <person name="Dvorak J."/>
        </authorList>
    </citation>
    <scope>NUCLEOTIDE SEQUENCE [LARGE SCALE GENOMIC DNA]</scope>
    <source>
        <strain evidence="1">cv. AL8/78</strain>
    </source>
</reference>
<reference evidence="2" key="2">
    <citation type="journal article" date="2017" name="Nat. Plants">
        <title>The Aegilops tauschii genome reveals multiple impacts of transposons.</title>
        <authorList>
            <person name="Zhao G."/>
            <person name="Zou C."/>
            <person name="Li K."/>
            <person name="Wang K."/>
            <person name="Li T."/>
            <person name="Gao L."/>
            <person name="Zhang X."/>
            <person name="Wang H."/>
            <person name="Yang Z."/>
            <person name="Liu X."/>
            <person name="Jiang W."/>
            <person name="Mao L."/>
            <person name="Kong X."/>
            <person name="Jiao Y."/>
            <person name="Jia J."/>
        </authorList>
    </citation>
    <scope>NUCLEOTIDE SEQUENCE [LARGE SCALE GENOMIC DNA]</scope>
    <source>
        <strain evidence="2">cv. AL8/78</strain>
    </source>
</reference>
<dbReference type="EnsemblPlants" id="AET3Gv21250500.1">
    <property type="protein sequence ID" value="AET3Gv21250500.1"/>
    <property type="gene ID" value="AET3Gv21250500"/>
</dbReference>
<dbReference type="Proteomes" id="UP000015105">
    <property type="component" value="Chromosome 3D"/>
</dbReference>
<proteinExistence type="predicted"/>
<dbReference type="Gramene" id="AET3Gv21250500.1">
    <property type="protein sequence ID" value="AET3Gv21250500.1"/>
    <property type="gene ID" value="AET3Gv21250500"/>
</dbReference>
<organism evidence="1 2">
    <name type="scientific">Aegilops tauschii subsp. strangulata</name>
    <name type="common">Goatgrass</name>
    <dbReference type="NCBI Taxonomy" id="200361"/>
    <lineage>
        <taxon>Eukaryota</taxon>
        <taxon>Viridiplantae</taxon>
        <taxon>Streptophyta</taxon>
        <taxon>Embryophyta</taxon>
        <taxon>Tracheophyta</taxon>
        <taxon>Spermatophyta</taxon>
        <taxon>Magnoliopsida</taxon>
        <taxon>Liliopsida</taxon>
        <taxon>Poales</taxon>
        <taxon>Poaceae</taxon>
        <taxon>BOP clade</taxon>
        <taxon>Pooideae</taxon>
        <taxon>Triticodae</taxon>
        <taxon>Triticeae</taxon>
        <taxon>Triticinae</taxon>
        <taxon>Aegilops</taxon>
    </lineage>
</organism>
<accession>A0A453GY15</accession>
<reference evidence="1" key="4">
    <citation type="submission" date="2019-03" db="UniProtKB">
        <authorList>
            <consortium name="EnsemblPlants"/>
        </authorList>
    </citation>
    <scope>IDENTIFICATION</scope>
</reference>
<evidence type="ECO:0000313" key="2">
    <source>
        <dbReference type="Proteomes" id="UP000015105"/>
    </source>
</evidence>
<evidence type="ECO:0000313" key="1">
    <source>
        <dbReference type="EnsemblPlants" id="AET3Gv21250500.1"/>
    </source>
</evidence>
<sequence length="109" mass="11934">MYRIVFPCHSSEESEVSESLLVMLQACGGDADGRREIRGLNGVVAADGFLRPLVVRHEHDIDRGLLELRVRARDVTASQLKAAAAVGQVWLARLLGVFHCSCRPHDQAG</sequence>
<protein>
    <submittedName>
        <fullName evidence="1">Uncharacterized protein</fullName>
    </submittedName>
</protein>
<reference evidence="1" key="5">
    <citation type="journal article" date="2021" name="G3 (Bethesda)">
        <title>Aegilops tauschii genome assembly Aet v5.0 features greater sequence contiguity and improved annotation.</title>
        <authorList>
            <person name="Wang L."/>
            <person name="Zhu T."/>
            <person name="Rodriguez J.C."/>
            <person name="Deal K.R."/>
            <person name="Dubcovsky J."/>
            <person name="McGuire P.E."/>
            <person name="Lux T."/>
            <person name="Spannagl M."/>
            <person name="Mayer K.F.X."/>
            <person name="Baldrich P."/>
            <person name="Meyers B.C."/>
            <person name="Huo N."/>
            <person name="Gu Y.Q."/>
            <person name="Zhou H."/>
            <person name="Devos K.M."/>
            <person name="Bennetzen J.L."/>
            <person name="Unver T."/>
            <person name="Budak H."/>
            <person name="Gulick P.J."/>
            <person name="Galiba G."/>
            <person name="Kalapos B."/>
            <person name="Nelson D.R."/>
            <person name="Li P."/>
            <person name="You F.M."/>
            <person name="Luo M.C."/>
            <person name="Dvorak J."/>
        </authorList>
    </citation>
    <scope>NUCLEOTIDE SEQUENCE [LARGE SCALE GENOMIC DNA]</scope>
    <source>
        <strain evidence="1">cv. AL8/78</strain>
    </source>
</reference>